<organism evidence="2 3">
    <name type="scientific">Prunus dulcis</name>
    <name type="common">Almond</name>
    <name type="synonym">Amygdalus dulcis</name>
    <dbReference type="NCBI Taxonomy" id="3755"/>
    <lineage>
        <taxon>Eukaryota</taxon>
        <taxon>Viridiplantae</taxon>
        <taxon>Streptophyta</taxon>
        <taxon>Embryophyta</taxon>
        <taxon>Tracheophyta</taxon>
        <taxon>Spermatophyta</taxon>
        <taxon>Magnoliopsida</taxon>
        <taxon>eudicotyledons</taxon>
        <taxon>Gunneridae</taxon>
        <taxon>Pentapetalae</taxon>
        <taxon>rosids</taxon>
        <taxon>fabids</taxon>
        <taxon>Rosales</taxon>
        <taxon>Rosaceae</taxon>
        <taxon>Amygdaloideae</taxon>
        <taxon>Amygdaleae</taxon>
        <taxon>Prunus</taxon>
    </lineage>
</organism>
<accession>A0A5E4FP65</accession>
<reference evidence="3" key="1">
    <citation type="journal article" date="2020" name="Plant J.">
        <title>Transposons played a major role in the diversification between the closely related almond and peach genomes: results from the almond genome sequence.</title>
        <authorList>
            <person name="Alioto T."/>
            <person name="Alexiou K.G."/>
            <person name="Bardil A."/>
            <person name="Barteri F."/>
            <person name="Castanera R."/>
            <person name="Cruz F."/>
            <person name="Dhingra A."/>
            <person name="Duval H."/>
            <person name="Fernandez I Marti A."/>
            <person name="Frias L."/>
            <person name="Galan B."/>
            <person name="Garcia J.L."/>
            <person name="Howad W."/>
            <person name="Gomez-Garrido J."/>
            <person name="Gut M."/>
            <person name="Julca I."/>
            <person name="Morata J."/>
            <person name="Puigdomenech P."/>
            <person name="Ribeca P."/>
            <person name="Rubio Cabetas M.J."/>
            <person name="Vlasova A."/>
            <person name="Wirthensohn M."/>
            <person name="Garcia-Mas J."/>
            <person name="Gabaldon T."/>
            <person name="Casacuberta J.M."/>
            <person name="Arus P."/>
        </authorList>
    </citation>
    <scope>NUCLEOTIDE SEQUENCE [LARGE SCALE GENOMIC DNA]</scope>
    <source>
        <strain evidence="3">cv. Texas</strain>
    </source>
</reference>
<dbReference type="InterPro" id="IPR039280">
    <property type="entry name" value="VUP"/>
</dbReference>
<protein>
    <submittedName>
        <fullName evidence="2">PREDICTED: unnamed product</fullName>
    </submittedName>
</protein>
<evidence type="ECO:0000256" key="1">
    <source>
        <dbReference type="SAM" id="MobiDB-lite"/>
    </source>
</evidence>
<evidence type="ECO:0000313" key="3">
    <source>
        <dbReference type="Proteomes" id="UP000327085"/>
    </source>
</evidence>
<dbReference type="Gramene" id="VVA29255">
    <property type="protein sequence ID" value="VVA29255"/>
    <property type="gene ID" value="Prudul26B000383"/>
</dbReference>
<feature type="region of interest" description="Disordered" evidence="1">
    <location>
        <begin position="1"/>
        <end position="62"/>
    </location>
</feature>
<dbReference type="PANTHER" id="PTHR33974">
    <property type="entry name" value="VASCULAR-RELATED UNKNOWN PROTEIN 1-RELATED"/>
    <property type="match status" value="1"/>
</dbReference>
<gene>
    <name evidence="2" type="ORF">ALMOND_2B000383</name>
</gene>
<dbReference type="InParanoid" id="A0A5E4FP65"/>
<feature type="compositionally biased region" description="Polar residues" evidence="1">
    <location>
        <begin position="7"/>
        <end position="22"/>
    </location>
</feature>
<proteinExistence type="predicted"/>
<evidence type="ECO:0000313" key="2">
    <source>
        <dbReference type="EMBL" id="VVA29255.1"/>
    </source>
</evidence>
<name>A0A5E4FP65_PRUDU</name>
<feature type="region of interest" description="Disordered" evidence="1">
    <location>
        <begin position="108"/>
        <end position="149"/>
    </location>
</feature>
<sequence>MEDHHSINSMMRKSVSSENTRATSHESPEESSWTMYLEDLLTSNNDDGDDDERSPFSSYGYENSSIISDAASAVTRKLSAINGEVLGFDYRSSFEFDRKKGKEDFLDDALEDTASSPVNSPKVFNLNQSDVRPTQQNNNPDISYTEKGSTSGLLVDERNELGFIGRESDCTDLKKRGLCLVPFSVVANYFG</sequence>
<feature type="compositionally biased region" description="Polar residues" evidence="1">
    <location>
        <begin position="125"/>
        <end position="149"/>
    </location>
</feature>
<dbReference type="EMBL" id="CABIKO010000161">
    <property type="protein sequence ID" value="VVA29255.1"/>
    <property type="molecule type" value="Genomic_DNA"/>
</dbReference>
<dbReference type="AlphaFoldDB" id="A0A5E4FP65"/>
<dbReference type="GO" id="GO:0010089">
    <property type="term" value="P:xylem development"/>
    <property type="evidence" value="ECO:0007669"/>
    <property type="project" value="InterPro"/>
</dbReference>
<dbReference type="OMA" id="QMDINYQ"/>
<dbReference type="PANTHER" id="PTHR33974:SF25">
    <property type="entry name" value="SMALL PHOSPHATASE-LIKE PROTEIN 2, PUTATIVE-RELATED"/>
    <property type="match status" value="1"/>
</dbReference>
<dbReference type="Proteomes" id="UP000327085">
    <property type="component" value="Chromosome 4"/>
</dbReference>